<comment type="caution">
    <text evidence="2">The sequence shown here is derived from an EMBL/GenBank/DDBJ whole genome shotgun (WGS) entry which is preliminary data.</text>
</comment>
<gene>
    <name evidence="2" type="ORF">HOV93_27900</name>
</gene>
<evidence type="ECO:0008006" key="4">
    <source>
        <dbReference type="Google" id="ProtNLM"/>
    </source>
</evidence>
<dbReference type="Proteomes" id="UP000551616">
    <property type="component" value="Unassembled WGS sequence"/>
</dbReference>
<proteinExistence type="predicted"/>
<dbReference type="InterPro" id="IPR016024">
    <property type="entry name" value="ARM-type_fold"/>
</dbReference>
<accession>A0A7V9A7Q8</accession>
<reference evidence="2 3" key="1">
    <citation type="submission" date="2020-05" db="EMBL/GenBank/DDBJ databases">
        <title>Bremerella alba sp. nov., a novel planctomycete isolated from the surface of the macroalga Fucus spiralis.</title>
        <authorList>
            <person name="Godinho O."/>
            <person name="Botelho R."/>
            <person name="Albuquerque L."/>
            <person name="Wiegand S."/>
            <person name="Da Costa M.S."/>
            <person name="Lobo-Da-Cunha A."/>
            <person name="Jogler C."/>
            <person name="Lage O.M."/>
        </authorList>
    </citation>
    <scope>NUCLEOTIDE SEQUENCE [LARGE SCALE GENOMIC DNA]</scope>
    <source>
        <strain evidence="2 3">FF15</strain>
    </source>
</reference>
<keyword evidence="3" id="KW-1185">Reference proteome</keyword>
<evidence type="ECO:0000313" key="2">
    <source>
        <dbReference type="EMBL" id="MBA2115607.1"/>
    </source>
</evidence>
<name>A0A7V9A7Q8_9BACT</name>
<keyword evidence="1" id="KW-0812">Transmembrane</keyword>
<dbReference type="EMBL" id="JABRWO010000007">
    <property type="protein sequence ID" value="MBA2115607.1"/>
    <property type="molecule type" value="Genomic_DNA"/>
</dbReference>
<dbReference type="AlphaFoldDB" id="A0A7V9A7Q8"/>
<dbReference type="RefSeq" id="WP_207397036.1">
    <property type="nucleotide sequence ID" value="NZ_JABRWO010000007.1"/>
</dbReference>
<sequence length="401" mass="45171">MEKPTESQLRPIKTTAILLGMLLAASVGFSILTTWVWLPERMDELVLNAPESEIGVRMENALKNSSTPYQDIARWMGSNRTVLALEASHQMQLRIDQLQAQPGLAIADQAHRLAQALKEELPNYQQPTRSRVYRMASQMSNWDLGTSSPEQGPFLLAIEDILRESSPPSPSAHLAASDQMVLDYLKSTQPSDTAMESSANFSRLGDVDLRGGLPWKQQSIPGDIHHSIGSLPKQQGHVHKDAEVLRANRRVAIDQPLKLPTMTESPKQLPLGPRVTESLPDLSRLTTLEIMWKLHLQNTRMVQHARETLMSRNFNADDLELATRLTHPDVAQRLQLVRELPVMPRDDRTHWLYYMTKDPDEGVRYSAVAALLTSSDPRLLRRLKADMATDSSPRVQALIRR</sequence>
<feature type="transmembrane region" description="Helical" evidence="1">
    <location>
        <begin position="16"/>
        <end position="38"/>
    </location>
</feature>
<organism evidence="2 3">
    <name type="scientific">Bremerella alba</name>
    <dbReference type="NCBI Taxonomy" id="980252"/>
    <lineage>
        <taxon>Bacteria</taxon>
        <taxon>Pseudomonadati</taxon>
        <taxon>Planctomycetota</taxon>
        <taxon>Planctomycetia</taxon>
        <taxon>Pirellulales</taxon>
        <taxon>Pirellulaceae</taxon>
        <taxon>Bremerella</taxon>
    </lineage>
</organism>
<evidence type="ECO:0000313" key="3">
    <source>
        <dbReference type="Proteomes" id="UP000551616"/>
    </source>
</evidence>
<protein>
    <recommendedName>
        <fullName evidence="4">HEAT repeat domain-containing protein</fullName>
    </recommendedName>
</protein>
<keyword evidence="1" id="KW-0472">Membrane</keyword>
<dbReference type="SUPFAM" id="SSF48371">
    <property type="entry name" value="ARM repeat"/>
    <property type="match status" value="1"/>
</dbReference>
<evidence type="ECO:0000256" key="1">
    <source>
        <dbReference type="SAM" id="Phobius"/>
    </source>
</evidence>
<keyword evidence="1" id="KW-1133">Transmembrane helix</keyword>